<reference evidence="4" key="1">
    <citation type="submission" date="2021-12" db="EMBL/GenBank/DDBJ databases">
        <authorList>
            <person name="King R."/>
        </authorList>
    </citation>
    <scope>NUCLEOTIDE SEQUENCE</scope>
</reference>
<evidence type="ECO:0000313" key="5">
    <source>
        <dbReference type="Proteomes" id="UP001152759"/>
    </source>
</evidence>
<comment type="similarity">
    <text evidence="1">Belongs to the CBP3 family.</text>
</comment>
<dbReference type="EMBL" id="OU963864">
    <property type="protein sequence ID" value="CAH0387601.1"/>
    <property type="molecule type" value="Genomic_DNA"/>
</dbReference>
<gene>
    <name evidence="4" type="ORF">BEMITA_LOCUS6599</name>
</gene>
<evidence type="ECO:0000256" key="2">
    <source>
        <dbReference type="SAM" id="MobiDB-lite"/>
    </source>
</evidence>
<dbReference type="GO" id="GO:0034551">
    <property type="term" value="P:mitochondrial respiratory chain complex III assembly"/>
    <property type="evidence" value="ECO:0007669"/>
    <property type="project" value="TreeGrafter"/>
</dbReference>
<protein>
    <recommendedName>
        <fullName evidence="3">Ubiquinol-cytochrome c chaperone domain-containing protein</fullName>
    </recommendedName>
</protein>
<dbReference type="AlphaFoldDB" id="A0A9P0AAG7"/>
<dbReference type="KEGG" id="btab:109035723"/>
<dbReference type="InterPro" id="IPR007129">
    <property type="entry name" value="Ubiqinol_cyt_c_chaperone_CPB3"/>
</dbReference>
<dbReference type="InterPro" id="IPR021150">
    <property type="entry name" value="Ubiq_cyt_c_chap"/>
</dbReference>
<evidence type="ECO:0000313" key="4">
    <source>
        <dbReference type="EMBL" id="CAH0387601.1"/>
    </source>
</evidence>
<keyword evidence="5" id="KW-1185">Reference proteome</keyword>
<dbReference type="GO" id="GO:0005739">
    <property type="term" value="C:mitochondrion"/>
    <property type="evidence" value="ECO:0007669"/>
    <property type="project" value="TreeGrafter"/>
</dbReference>
<feature type="region of interest" description="Disordered" evidence="2">
    <location>
        <begin position="77"/>
        <end position="97"/>
    </location>
</feature>
<organism evidence="4 5">
    <name type="scientific">Bemisia tabaci</name>
    <name type="common">Sweetpotato whitefly</name>
    <name type="synonym">Aleurodes tabaci</name>
    <dbReference type="NCBI Taxonomy" id="7038"/>
    <lineage>
        <taxon>Eukaryota</taxon>
        <taxon>Metazoa</taxon>
        <taxon>Ecdysozoa</taxon>
        <taxon>Arthropoda</taxon>
        <taxon>Hexapoda</taxon>
        <taxon>Insecta</taxon>
        <taxon>Pterygota</taxon>
        <taxon>Neoptera</taxon>
        <taxon>Paraneoptera</taxon>
        <taxon>Hemiptera</taxon>
        <taxon>Sternorrhyncha</taxon>
        <taxon>Aleyrodoidea</taxon>
        <taxon>Aleyrodidae</taxon>
        <taxon>Aleyrodinae</taxon>
        <taxon>Bemisia</taxon>
    </lineage>
</organism>
<dbReference type="Proteomes" id="UP001152759">
    <property type="component" value="Chromosome 3"/>
</dbReference>
<evidence type="ECO:0000259" key="3">
    <source>
        <dbReference type="Pfam" id="PF03981"/>
    </source>
</evidence>
<dbReference type="PANTHER" id="PTHR12184:SF1">
    <property type="entry name" value="UBIQUINOL-CYTOCHROME-C REDUCTASE COMPLEX ASSEMBLY FACTOR 1"/>
    <property type="match status" value="1"/>
</dbReference>
<dbReference type="Pfam" id="PF03981">
    <property type="entry name" value="Ubiq_cyt_C_chap"/>
    <property type="match status" value="1"/>
</dbReference>
<sequence length="296" mass="33942">MSLTALFTRNCCCSSAMLTLMWRQSSLVQQTADLILSRPLATPMRGYSACSNLSLLRKKVIGRTNSTAMLSSRLLATNTPTSHESQSSAYQPKRDQEVVQPAREEDSAFKKKVKDIVLNKLSFITKTHLKQARAAIIYQQLSENIQYKDFFDAFNMPDTFQSWFVVIELHLWILSARLMAEGKEGKALRDSVFAAMWEDVRARAKTIHPNTKQLNTSIQELSGQMNAAFLGYDEALLDDKILASALWRRFFNKICEDPRHLESMVSFTRHQLQLFDSLTREEIIEQQKMILLRLSH</sequence>
<feature type="compositionally biased region" description="Polar residues" evidence="2">
    <location>
        <begin position="77"/>
        <end position="90"/>
    </location>
</feature>
<feature type="domain" description="Ubiquinol-cytochrome c chaperone" evidence="3">
    <location>
        <begin position="153"/>
        <end position="286"/>
    </location>
</feature>
<accession>A0A9P0AAG7</accession>
<evidence type="ECO:0000256" key="1">
    <source>
        <dbReference type="ARBA" id="ARBA00006407"/>
    </source>
</evidence>
<name>A0A9P0AAG7_BEMTA</name>
<dbReference type="PANTHER" id="PTHR12184">
    <property type="entry name" value="UBIQUINOL-CYTOCHROME C REDUCTASE COMPLEX ASSEMBLY FACTOR 1 FAMILY MEMBER"/>
    <property type="match status" value="1"/>
</dbReference>
<proteinExistence type="inferred from homology"/>